<dbReference type="PANTHER" id="PTHR30050:SF2">
    <property type="entry name" value="CHROMOSOMAL REPLICATION INITIATOR PROTEIN DNAA"/>
    <property type="match status" value="1"/>
</dbReference>
<dbReference type="GO" id="GO:0005524">
    <property type="term" value="F:ATP binding"/>
    <property type="evidence" value="ECO:0007669"/>
    <property type="project" value="InterPro"/>
</dbReference>
<protein>
    <recommendedName>
        <fullName evidence="1">Chromosomal replication initiator DnaA C-terminal domain-containing protein</fullName>
    </recommendedName>
</protein>
<dbReference type="GO" id="GO:0003688">
    <property type="term" value="F:DNA replication origin binding"/>
    <property type="evidence" value="ECO:0007669"/>
    <property type="project" value="TreeGrafter"/>
</dbReference>
<evidence type="ECO:0000259" key="1">
    <source>
        <dbReference type="SMART" id="SM00760"/>
    </source>
</evidence>
<dbReference type="SUPFAM" id="SSF48295">
    <property type="entry name" value="TrpR-like"/>
    <property type="match status" value="1"/>
</dbReference>
<dbReference type="GO" id="GO:0006270">
    <property type="term" value="P:DNA replication initiation"/>
    <property type="evidence" value="ECO:0007669"/>
    <property type="project" value="InterPro"/>
</dbReference>
<dbReference type="EMBL" id="JAJUWU010000009">
    <property type="protein sequence ID" value="MCE7028459.1"/>
    <property type="molecule type" value="Genomic_DNA"/>
</dbReference>
<feature type="domain" description="Chromosomal replication initiator DnaA C-terminal" evidence="1">
    <location>
        <begin position="57"/>
        <end position="126"/>
    </location>
</feature>
<dbReference type="Pfam" id="PF08299">
    <property type="entry name" value="Bac_DnaA_C"/>
    <property type="match status" value="1"/>
</dbReference>
<dbReference type="SMART" id="SM00760">
    <property type="entry name" value="Bac_DnaA_C"/>
    <property type="match status" value="1"/>
</dbReference>
<dbReference type="InterPro" id="IPR010921">
    <property type="entry name" value="Trp_repressor/repl_initiator"/>
</dbReference>
<reference evidence="2" key="1">
    <citation type="submission" date="2022-01" db="EMBL/GenBank/DDBJ databases">
        <title>Jiella avicenniae sp. nov., a novel endophytic bacterium isolated from bark of Avicennia marina.</title>
        <authorList>
            <person name="Tuo L."/>
        </authorList>
    </citation>
    <scope>NUCLEOTIDE SEQUENCE</scope>
    <source>
        <strain evidence="2">CBK1P-4</strain>
    </source>
</reference>
<dbReference type="AlphaFoldDB" id="A0A9X1P2A9"/>
<comment type="caution">
    <text evidence="2">The sequence shown here is derived from an EMBL/GenBank/DDBJ whole genome shotgun (WGS) entry which is preliminary data.</text>
</comment>
<organism evidence="2 3">
    <name type="scientific">Jiella avicenniae</name>
    <dbReference type="NCBI Taxonomy" id="2907202"/>
    <lineage>
        <taxon>Bacteria</taxon>
        <taxon>Pseudomonadati</taxon>
        <taxon>Pseudomonadota</taxon>
        <taxon>Alphaproteobacteria</taxon>
        <taxon>Hyphomicrobiales</taxon>
        <taxon>Aurantimonadaceae</taxon>
        <taxon>Jiella</taxon>
    </lineage>
</organism>
<gene>
    <name evidence="2" type="ORF">LZD57_10705</name>
</gene>
<proteinExistence type="predicted"/>
<dbReference type="Gene3D" id="1.10.1750.10">
    <property type="match status" value="1"/>
</dbReference>
<dbReference type="InterPro" id="IPR013159">
    <property type="entry name" value="DnaA_C"/>
</dbReference>
<keyword evidence="3" id="KW-1185">Reference proteome</keyword>
<dbReference type="CDD" id="cd06571">
    <property type="entry name" value="Bac_DnaA_C"/>
    <property type="match status" value="1"/>
</dbReference>
<evidence type="ECO:0000313" key="2">
    <source>
        <dbReference type="EMBL" id="MCE7028459.1"/>
    </source>
</evidence>
<name>A0A9X1P2A9_9HYPH</name>
<dbReference type="GO" id="GO:0006275">
    <property type="term" value="P:regulation of DNA replication"/>
    <property type="evidence" value="ECO:0007669"/>
    <property type="project" value="InterPro"/>
</dbReference>
<sequence>MTFTAHSSFTQRGIERIRRERGMRLLPPPESSAVFAPDYYRLVVDTFTLPKPRERFTMREIMDRIAKACGVTVMDIRSPGRSKRLIIPRQAFYYWAKRLTGNSYPQIGRFCGGRDHSTVLYGVVAYQKKRGEMGRHVRSIA</sequence>
<evidence type="ECO:0000313" key="3">
    <source>
        <dbReference type="Proteomes" id="UP001139035"/>
    </source>
</evidence>
<dbReference type="Proteomes" id="UP001139035">
    <property type="component" value="Unassembled WGS sequence"/>
</dbReference>
<dbReference type="RefSeq" id="WP_233719617.1">
    <property type="nucleotide sequence ID" value="NZ_JAJUWU010000009.1"/>
</dbReference>
<dbReference type="GO" id="GO:0005886">
    <property type="term" value="C:plasma membrane"/>
    <property type="evidence" value="ECO:0007669"/>
    <property type="project" value="TreeGrafter"/>
</dbReference>
<accession>A0A9X1P2A9</accession>
<dbReference type="PANTHER" id="PTHR30050">
    <property type="entry name" value="CHROMOSOMAL REPLICATION INITIATOR PROTEIN DNAA"/>
    <property type="match status" value="1"/>
</dbReference>